<organism evidence="1 2">
    <name type="scientific">Parabacteroides distasonis</name>
    <dbReference type="NCBI Taxonomy" id="823"/>
    <lineage>
        <taxon>Bacteria</taxon>
        <taxon>Pseudomonadati</taxon>
        <taxon>Bacteroidota</taxon>
        <taxon>Bacteroidia</taxon>
        <taxon>Bacteroidales</taxon>
        <taxon>Tannerellaceae</taxon>
        <taxon>Parabacteroides</taxon>
    </lineage>
</organism>
<name>A0A3D9AFL2_PARDI</name>
<gene>
    <name evidence="1" type="ORF">GKD67_05275</name>
</gene>
<dbReference type="AlphaFoldDB" id="A0A3D9AFL2"/>
<accession>A0A3D9AFL2</accession>
<evidence type="ECO:0000313" key="1">
    <source>
        <dbReference type="EMBL" id="MRY92646.1"/>
    </source>
</evidence>
<reference evidence="1 2" key="1">
    <citation type="journal article" date="2019" name="Nat. Med.">
        <title>A library of human gut bacterial isolates paired with longitudinal multiomics data enables mechanistic microbiome research.</title>
        <authorList>
            <person name="Poyet M."/>
            <person name="Groussin M."/>
            <person name="Gibbons S.M."/>
            <person name="Avila-Pacheco J."/>
            <person name="Jiang X."/>
            <person name="Kearney S.M."/>
            <person name="Perrotta A.R."/>
            <person name="Berdy B."/>
            <person name="Zhao S."/>
            <person name="Lieberman T.D."/>
            <person name="Swanson P.K."/>
            <person name="Smith M."/>
            <person name="Roesemann S."/>
            <person name="Alexander J.E."/>
            <person name="Rich S.A."/>
            <person name="Livny J."/>
            <person name="Vlamakis H."/>
            <person name="Clish C."/>
            <person name="Bullock K."/>
            <person name="Deik A."/>
            <person name="Scott J."/>
            <person name="Pierce K.A."/>
            <person name="Xavier R.J."/>
            <person name="Alm E.J."/>
        </authorList>
    </citation>
    <scope>NUCLEOTIDE SEQUENCE [LARGE SCALE GENOMIC DNA]</scope>
    <source>
        <strain evidence="1 2">BIOML-A9</strain>
    </source>
</reference>
<dbReference type="Proteomes" id="UP000461276">
    <property type="component" value="Unassembled WGS sequence"/>
</dbReference>
<protein>
    <submittedName>
        <fullName evidence="1">Energy transducer TonB</fullName>
    </submittedName>
</protein>
<dbReference type="Gene3D" id="3.30.1150.10">
    <property type="match status" value="1"/>
</dbReference>
<comment type="caution">
    <text evidence="1">The sequence shown here is derived from an EMBL/GenBank/DDBJ whole genome shotgun (WGS) entry which is preliminary data.</text>
</comment>
<proteinExistence type="predicted"/>
<dbReference type="EMBL" id="WKMY01000002">
    <property type="protein sequence ID" value="MRY92646.1"/>
    <property type="molecule type" value="Genomic_DNA"/>
</dbReference>
<evidence type="ECO:0000313" key="2">
    <source>
        <dbReference type="Proteomes" id="UP000461276"/>
    </source>
</evidence>
<sequence>MPELRVNYPGCYRIYYNASIESFSPSLQKTVYLMDEFRLSNDLSDVKQACKNVFADPSVPELDGGDEVFQKYVSDHIRYPADFNTDMLYYVTCRLSVNPEGKVVQVDVLDKTCPASIKAEAIRLLEKMPCWNPASAFQVFGNRTAYMAVRFCQVE</sequence>
<dbReference type="SUPFAM" id="SSF74653">
    <property type="entry name" value="TolA/TonB C-terminal domain"/>
    <property type="match status" value="1"/>
</dbReference>